<dbReference type="STRING" id="991.IW20_00825"/>
<dbReference type="InterPro" id="IPR037524">
    <property type="entry name" value="PA14/GLEYA"/>
</dbReference>
<evidence type="ECO:0000256" key="4">
    <source>
        <dbReference type="ARBA" id="ARBA00022801"/>
    </source>
</evidence>
<dbReference type="InterPro" id="IPR015883">
    <property type="entry name" value="Glyco_hydro_20_cat"/>
</dbReference>
<dbReference type="GO" id="GO:0030203">
    <property type="term" value="P:glycosaminoglycan metabolic process"/>
    <property type="evidence" value="ECO:0007669"/>
    <property type="project" value="TreeGrafter"/>
</dbReference>
<dbReference type="eggNOG" id="COG3525">
    <property type="taxonomic scope" value="Bacteria"/>
</dbReference>
<dbReference type="OrthoDB" id="9763537at2"/>
<dbReference type="InterPro" id="IPR015882">
    <property type="entry name" value="HEX_bac_N"/>
</dbReference>
<keyword evidence="7" id="KW-0732">Signal</keyword>
<dbReference type="Proteomes" id="UP000028712">
    <property type="component" value="Unassembled WGS sequence"/>
</dbReference>
<dbReference type="PANTHER" id="PTHR22600:SF57">
    <property type="entry name" value="BETA-N-ACETYLHEXOSAMINIDASE"/>
    <property type="match status" value="1"/>
</dbReference>
<evidence type="ECO:0000313" key="10">
    <source>
        <dbReference type="EMBL" id="OXA98376.1"/>
    </source>
</evidence>
<reference evidence="10 12" key="2">
    <citation type="submission" date="2016-11" db="EMBL/GenBank/DDBJ databases">
        <title>Whole genomes of Flavobacteriaceae.</title>
        <authorList>
            <person name="Stine C."/>
            <person name="Li C."/>
            <person name="Tadesse D."/>
        </authorList>
    </citation>
    <scope>NUCLEOTIDE SEQUENCE [LARGE SCALE GENOMIC DNA]</scope>
    <source>
        <strain evidence="10 12">ATCC 29551</strain>
    </source>
</reference>
<dbReference type="InterPro" id="IPR025705">
    <property type="entry name" value="Beta_hexosaminidase_sua/sub"/>
</dbReference>
<dbReference type="RefSeq" id="WP_035617549.1">
    <property type="nucleotide sequence ID" value="NZ_JBEWQG010000004.1"/>
</dbReference>
<dbReference type="Pfam" id="PF02838">
    <property type="entry name" value="Glyco_hydro_20b"/>
    <property type="match status" value="1"/>
</dbReference>
<evidence type="ECO:0000256" key="2">
    <source>
        <dbReference type="ARBA" id="ARBA00006285"/>
    </source>
</evidence>
<evidence type="ECO:0000256" key="3">
    <source>
        <dbReference type="ARBA" id="ARBA00012663"/>
    </source>
</evidence>
<dbReference type="GO" id="GO:0004563">
    <property type="term" value="F:beta-N-acetylhexosaminidase activity"/>
    <property type="evidence" value="ECO:0007669"/>
    <property type="project" value="UniProtKB-EC"/>
</dbReference>
<feature type="signal peptide" evidence="7">
    <location>
        <begin position="1"/>
        <end position="18"/>
    </location>
</feature>
<dbReference type="SUPFAM" id="SSF51445">
    <property type="entry name" value="(Trans)glycosidases"/>
    <property type="match status" value="1"/>
</dbReference>
<feature type="chain" id="PRO_5001803376" description="beta-N-acetylhexosaminidase" evidence="7">
    <location>
        <begin position="19"/>
        <end position="767"/>
    </location>
</feature>
<organism evidence="9 11">
    <name type="scientific">Flavobacterium hydatis</name>
    <name type="common">Cytophaga aquatilis</name>
    <dbReference type="NCBI Taxonomy" id="991"/>
    <lineage>
        <taxon>Bacteria</taxon>
        <taxon>Pseudomonadati</taxon>
        <taxon>Bacteroidota</taxon>
        <taxon>Flavobacteriia</taxon>
        <taxon>Flavobacteriales</taxon>
        <taxon>Flavobacteriaceae</taxon>
        <taxon>Flavobacterium</taxon>
    </lineage>
</organism>
<dbReference type="SUPFAM" id="SSF55545">
    <property type="entry name" value="beta-N-acetylhexosaminidase-like domain"/>
    <property type="match status" value="1"/>
</dbReference>
<keyword evidence="4" id="KW-0378">Hydrolase</keyword>
<dbReference type="Gene3D" id="3.20.20.80">
    <property type="entry name" value="Glycosidases"/>
    <property type="match status" value="1"/>
</dbReference>
<dbReference type="PRINTS" id="PR00738">
    <property type="entry name" value="GLHYDRLASE20"/>
</dbReference>
<dbReference type="EMBL" id="MUGY01000001">
    <property type="protein sequence ID" value="OXA98376.1"/>
    <property type="molecule type" value="Genomic_DNA"/>
</dbReference>
<dbReference type="AlphaFoldDB" id="A0A086AUH0"/>
<dbReference type="EMBL" id="JPRM01000001">
    <property type="protein sequence ID" value="KFF20334.1"/>
    <property type="molecule type" value="Genomic_DNA"/>
</dbReference>
<dbReference type="SMART" id="SM00758">
    <property type="entry name" value="PA14"/>
    <property type="match status" value="1"/>
</dbReference>
<dbReference type="GO" id="GO:0005975">
    <property type="term" value="P:carbohydrate metabolic process"/>
    <property type="evidence" value="ECO:0007669"/>
    <property type="project" value="InterPro"/>
</dbReference>
<dbReference type="InterPro" id="IPR011658">
    <property type="entry name" value="PA14_dom"/>
</dbReference>
<dbReference type="InterPro" id="IPR026876">
    <property type="entry name" value="Fn3_assoc_repeat"/>
</dbReference>
<dbReference type="Pfam" id="PF13287">
    <property type="entry name" value="Fn3_assoc"/>
    <property type="match status" value="1"/>
</dbReference>
<dbReference type="GO" id="GO:0016020">
    <property type="term" value="C:membrane"/>
    <property type="evidence" value="ECO:0007669"/>
    <property type="project" value="TreeGrafter"/>
</dbReference>
<feature type="domain" description="PA14" evidence="8">
    <location>
        <begin position="624"/>
        <end position="763"/>
    </location>
</feature>
<evidence type="ECO:0000256" key="1">
    <source>
        <dbReference type="ARBA" id="ARBA00001231"/>
    </source>
</evidence>
<evidence type="ECO:0000256" key="5">
    <source>
        <dbReference type="ARBA" id="ARBA00023295"/>
    </source>
</evidence>
<dbReference type="Pfam" id="PF00728">
    <property type="entry name" value="Glyco_hydro_20"/>
    <property type="match status" value="1"/>
</dbReference>
<dbReference type="PANTHER" id="PTHR22600">
    <property type="entry name" value="BETA-HEXOSAMINIDASE"/>
    <property type="match status" value="1"/>
</dbReference>
<keyword evidence="12" id="KW-1185">Reference proteome</keyword>
<keyword evidence="5" id="KW-0326">Glycosidase</keyword>
<comment type="similarity">
    <text evidence="2">Belongs to the glycosyl hydrolase 20 family.</text>
</comment>
<evidence type="ECO:0000313" key="11">
    <source>
        <dbReference type="Proteomes" id="UP000028712"/>
    </source>
</evidence>
<dbReference type="InterPro" id="IPR029018">
    <property type="entry name" value="Hex-like_dom2"/>
</dbReference>
<dbReference type="Gene3D" id="3.90.182.10">
    <property type="entry name" value="Toxin - Anthrax Protective Antigen,domain 1"/>
    <property type="match status" value="1"/>
</dbReference>
<comment type="caution">
    <text evidence="9">The sequence shown here is derived from an EMBL/GenBank/DDBJ whole genome shotgun (WGS) entry which is preliminary data.</text>
</comment>
<proteinExistence type="inferred from homology"/>
<name>A0A086AUH0_FLAHY</name>
<feature type="active site" description="Proton donor" evidence="6">
    <location>
        <position position="331"/>
    </location>
</feature>
<dbReference type="CDD" id="cd06563">
    <property type="entry name" value="GH20_chitobiase-like"/>
    <property type="match status" value="1"/>
</dbReference>
<dbReference type="PROSITE" id="PS51820">
    <property type="entry name" value="PA14"/>
    <property type="match status" value="1"/>
</dbReference>
<evidence type="ECO:0000256" key="6">
    <source>
        <dbReference type="PIRSR" id="PIRSR625705-1"/>
    </source>
</evidence>
<comment type="catalytic activity">
    <reaction evidence="1">
        <text>Hydrolysis of terminal non-reducing N-acetyl-D-hexosamine residues in N-acetyl-beta-D-hexosaminides.</text>
        <dbReference type="EC" id="3.2.1.52"/>
    </reaction>
</comment>
<evidence type="ECO:0000313" key="12">
    <source>
        <dbReference type="Proteomes" id="UP000198424"/>
    </source>
</evidence>
<evidence type="ECO:0000259" key="8">
    <source>
        <dbReference type="PROSITE" id="PS51820"/>
    </source>
</evidence>
<dbReference type="Proteomes" id="UP000198424">
    <property type="component" value="Unassembled WGS sequence"/>
</dbReference>
<dbReference type="Pfam" id="PF07691">
    <property type="entry name" value="PA14"/>
    <property type="match status" value="1"/>
</dbReference>
<protein>
    <recommendedName>
        <fullName evidence="3">beta-N-acetylhexosaminidase</fullName>
        <ecNumber evidence="3">3.2.1.52</ecNumber>
    </recommendedName>
</protein>
<dbReference type="SUPFAM" id="SSF56988">
    <property type="entry name" value="Anthrax protective antigen"/>
    <property type="match status" value="1"/>
</dbReference>
<dbReference type="Gene3D" id="3.30.379.10">
    <property type="entry name" value="Chitobiase/beta-hexosaminidase domain 2-like"/>
    <property type="match status" value="1"/>
</dbReference>
<dbReference type="InterPro" id="IPR017853">
    <property type="entry name" value="GH"/>
</dbReference>
<evidence type="ECO:0000256" key="7">
    <source>
        <dbReference type="SAM" id="SignalP"/>
    </source>
</evidence>
<accession>A0A086AUH0</accession>
<evidence type="ECO:0000313" key="9">
    <source>
        <dbReference type="EMBL" id="KFF20334.1"/>
    </source>
</evidence>
<dbReference type="EC" id="3.2.1.52" evidence="3"/>
<sequence length="767" mass="87770">MKKILLFILTLCYSLGNAQESLNNSTIIPAPNFYKATGDSIAIKGQIKIVFKNNKYTSKELKTAQLFESVINKNTPKKKADILVQFSTEPASAKADKEAYKINITAKGISVIGQEQGLFYAVQSLLQLLPNNLTASSQIKLPCVEIIDQPRYPYRGLHLDVCRHFFSADVIKDFIAQMSYYKLNNFHWHLTDDQGWRIEIKKYPKLTEIGSKRAQTLVGNKFERFPRFFDNIPYEGYYTQEEIKDVVKFAEEHFVNVIPEIEMPGHASAAVAAYPNLACFPSTDLKLIESWGVFEDVFCAGKEETFVFLEDVLKEVMALFPSEYIHIGGDECPKSRWEKCPNCQKRIKDLGLKNEHELQSYFIKRMEKFLNANGRQIFGWDEILEGGLAPNAAVMSWRGESGGIAAARDKHKVVMTPEDYVYFDHNQGYSLQEPLSVGRLTTVHEVYNYNPTPVDSLTIEQQKYIHGVQANIWSEYVTSPAKLNYMLYPRLFPFAEIAWTETKNKNYPNLILKRFPHHIEKLESQKRLYKVPTPFGIQDTTVIASKYILEMQPTIKNGQIFYTIDGYNPDETASKYTKPVTVYIPKGEFRNIKVVQISPSGRRSSITTISVKNSETQPALAIKPTKNGLKYSYTNKLVQQTLELDTIKFTKSGIHEGVIEMKRYKSKENLYMGLKFEGYIYIPETAQYEFSTIVDDGAKLFIDNQLIVDNDGRHWINEAFGATKLEKGFHKINISYFDAAGSSTLQCFIRQEGKEKQEISASQLYYE</sequence>
<gene>
    <name evidence="10" type="ORF">B0A62_00830</name>
    <name evidence="9" type="ORF">IW20_00825</name>
</gene>
<reference evidence="9 11" key="1">
    <citation type="submission" date="2014-07" db="EMBL/GenBank/DDBJ databases">
        <title>Genome of Flavobacterium hydatis DSM 2063.</title>
        <authorList>
            <person name="Pipes S.E."/>
            <person name="Stropko S.J."/>
            <person name="Newman J.D."/>
        </authorList>
    </citation>
    <scope>NUCLEOTIDE SEQUENCE [LARGE SCALE GENOMIC DNA]</scope>
    <source>
        <strain evidence="9 11">DSM 2063</strain>
    </source>
</reference>